<organism evidence="2 3">
    <name type="scientific">Ensete ventricosum</name>
    <name type="common">Abyssinian banana</name>
    <name type="synonym">Musa ensete</name>
    <dbReference type="NCBI Taxonomy" id="4639"/>
    <lineage>
        <taxon>Eukaryota</taxon>
        <taxon>Viridiplantae</taxon>
        <taxon>Streptophyta</taxon>
        <taxon>Embryophyta</taxon>
        <taxon>Tracheophyta</taxon>
        <taxon>Spermatophyta</taxon>
        <taxon>Magnoliopsida</taxon>
        <taxon>Liliopsida</taxon>
        <taxon>Zingiberales</taxon>
        <taxon>Musaceae</taxon>
        <taxon>Ensete</taxon>
    </lineage>
</organism>
<protein>
    <submittedName>
        <fullName evidence="2">Uncharacterized protein</fullName>
    </submittedName>
</protein>
<comment type="caution">
    <text evidence="2">The sequence shown here is derived from an EMBL/GenBank/DDBJ whole genome shotgun (WGS) entry which is preliminary data.</text>
</comment>
<gene>
    <name evidence="2" type="ORF">B296_00016807</name>
</gene>
<accession>A0A427A3J8</accession>
<dbReference type="Proteomes" id="UP000287651">
    <property type="component" value="Unassembled WGS sequence"/>
</dbReference>
<dbReference type="AlphaFoldDB" id="A0A427A3J8"/>
<dbReference type="EMBL" id="AMZH03003905">
    <property type="protein sequence ID" value="RRT70781.1"/>
    <property type="molecule type" value="Genomic_DNA"/>
</dbReference>
<evidence type="ECO:0000313" key="3">
    <source>
        <dbReference type="Proteomes" id="UP000287651"/>
    </source>
</evidence>
<sequence>MKKRGGTGGKNWRKGEVTEAEKMNERDGRLSRCVKVVIVCGGVRLYNKRKKCIVVRCVLCSPRHQDKAAHVTSDKVPSPTRWLFHPLFAAIGDGHCRTFTASSPIPERTQRLENARRSFAAAKLEPTEMSPVSEFGAAGDG</sequence>
<feature type="region of interest" description="Disordered" evidence="1">
    <location>
        <begin position="1"/>
        <end position="21"/>
    </location>
</feature>
<proteinExistence type="predicted"/>
<evidence type="ECO:0000313" key="2">
    <source>
        <dbReference type="EMBL" id="RRT70781.1"/>
    </source>
</evidence>
<name>A0A427A3J8_ENSVE</name>
<evidence type="ECO:0000256" key="1">
    <source>
        <dbReference type="SAM" id="MobiDB-lite"/>
    </source>
</evidence>
<reference evidence="2 3" key="1">
    <citation type="journal article" date="2014" name="Agronomy (Basel)">
        <title>A Draft Genome Sequence for Ensete ventricosum, the Drought-Tolerant Tree Against Hunger.</title>
        <authorList>
            <person name="Harrison J."/>
            <person name="Moore K.A."/>
            <person name="Paszkiewicz K."/>
            <person name="Jones T."/>
            <person name="Grant M."/>
            <person name="Ambacheew D."/>
            <person name="Muzemil S."/>
            <person name="Studholme D.J."/>
        </authorList>
    </citation>
    <scope>NUCLEOTIDE SEQUENCE [LARGE SCALE GENOMIC DNA]</scope>
</reference>